<evidence type="ECO:0000313" key="8">
    <source>
        <dbReference type="EMBL" id="ANW98026.1"/>
    </source>
</evidence>
<dbReference type="Pfam" id="PF02310">
    <property type="entry name" value="B12-binding"/>
    <property type="match status" value="1"/>
</dbReference>
<proteinExistence type="predicted"/>
<dbReference type="Pfam" id="PF04055">
    <property type="entry name" value="Radical_SAM"/>
    <property type="match status" value="1"/>
</dbReference>
<feature type="domain" description="B12-binding" evidence="6">
    <location>
        <begin position="2"/>
        <end position="134"/>
    </location>
</feature>
<dbReference type="InterPro" id="IPR006638">
    <property type="entry name" value="Elp3/MiaA/NifB-like_rSAM"/>
</dbReference>
<evidence type="ECO:0000256" key="5">
    <source>
        <dbReference type="ARBA" id="ARBA00023014"/>
    </source>
</evidence>
<dbReference type="InterPro" id="IPR006158">
    <property type="entry name" value="Cobalamin-bd"/>
</dbReference>
<keyword evidence="3" id="KW-0479">Metal-binding</keyword>
<dbReference type="PANTHER" id="PTHR43409:SF16">
    <property type="entry name" value="SLR0320 PROTEIN"/>
    <property type="match status" value="1"/>
</dbReference>
<evidence type="ECO:0000256" key="3">
    <source>
        <dbReference type="ARBA" id="ARBA00022723"/>
    </source>
</evidence>
<dbReference type="Proteomes" id="UP000092971">
    <property type="component" value="Chromosome"/>
</dbReference>
<dbReference type="SUPFAM" id="SSF52242">
    <property type="entry name" value="Cobalamin (vitamin B12)-binding domain"/>
    <property type="match status" value="1"/>
</dbReference>
<dbReference type="SMART" id="SM00729">
    <property type="entry name" value="Elp3"/>
    <property type="match status" value="1"/>
</dbReference>
<evidence type="ECO:0000259" key="6">
    <source>
        <dbReference type="PROSITE" id="PS51332"/>
    </source>
</evidence>
<dbReference type="AlphaFoldDB" id="A0A1B1YB90"/>
<keyword evidence="4" id="KW-0408">Iron</keyword>
<dbReference type="InterPro" id="IPR007197">
    <property type="entry name" value="rSAM"/>
</dbReference>
<dbReference type="InterPro" id="IPR036724">
    <property type="entry name" value="Cobalamin-bd_sf"/>
</dbReference>
<evidence type="ECO:0000256" key="1">
    <source>
        <dbReference type="ARBA" id="ARBA00001966"/>
    </source>
</evidence>
<dbReference type="InterPro" id="IPR023404">
    <property type="entry name" value="rSAM_horseshoe"/>
</dbReference>
<dbReference type="InterPro" id="IPR034466">
    <property type="entry name" value="Methyltransferase_Class_B"/>
</dbReference>
<dbReference type="SUPFAM" id="SSF102114">
    <property type="entry name" value="Radical SAM enzymes"/>
    <property type="match status" value="1"/>
</dbReference>
<dbReference type="GO" id="GO:0046872">
    <property type="term" value="F:metal ion binding"/>
    <property type="evidence" value="ECO:0007669"/>
    <property type="project" value="UniProtKB-KW"/>
</dbReference>
<sequence length="568" mass="65691">MMKTLLVAINSQFVHTNLAVLYLKAACSGIGNTEILEFTVNEPINRIYSRIISENPDVVCFSCYIWNIEVVSKLSDDLKKAMPGIIIIAGGPEVSFENGGLLAENRNVDYIIAGEGEEKLPWLLNLIKDGRTPGPEEIQWLKSYSEIKNLENLRLPYTMIEKGSLKNRIAYIEASRGCPFRCAYCISSVTKGVRYFPLEKVYEAIEILSESGSEIIKFVDRTFNCNEERALNIWQYILKFRDKGMVFHFEIDPGLLTDDMLKCLEKMPEGLVQVEAGIQSVHRNTLSAVQRPDNTEKAFDALKRLIFFGNIHVHVDLIAGLPYESYGNFRISFNRVYSLFAHRFQLGFLKLLRGSELKNRAERFGICYRSYPPYEIIGNSYISPAELVRLKDIEECLELFYNSGRFMLTMKILYYALGEPFAFYEKLSSYMRQKGYLDRSVGAGELYWILYDYVKQEYPFIANDIAESLRYDYLSSMKRPTLPEFLQKNDYSLRKEKEKLISQHQNRLKDMLPRLKFKSLNEIWHQIYISEFKFENKSEFLPNGLMVFDFGDISPVTGLAKSYPLGME</sequence>
<reference evidence="8 9" key="1">
    <citation type="submission" date="2016-02" db="EMBL/GenBank/DDBJ databases">
        <title>Comparison of Clostridium stercorarium subspecies using comparative genomics and transcriptomics.</title>
        <authorList>
            <person name="Schellenberg J."/>
            <person name="Thallinger G."/>
            <person name="Levin D.B."/>
            <person name="Zhang X."/>
            <person name="Alvare G."/>
            <person name="Fristensky B."/>
            <person name="Sparling R."/>
        </authorList>
    </citation>
    <scope>NUCLEOTIDE SEQUENCE [LARGE SCALE GENOMIC DNA]</scope>
    <source>
        <strain evidence="8 9">DSM 2910</strain>
    </source>
</reference>
<evidence type="ECO:0000313" key="9">
    <source>
        <dbReference type="Proteomes" id="UP000092971"/>
    </source>
</evidence>
<dbReference type="Gene3D" id="3.80.30.20">
    <property type="entry name" value="tm_1862 like domain"/>
    <property type="match status" value="1"/>
</dbReference>
<evidence type="ECO:0000259" key="7">
    <source>
        <dbReference type="PROSITE" id="PS51918"/>
    </source>
</evidence>
<protein>
    <submittedName>
        <fullName evidence="8">Cobalamin B12-binding/radical SAM domain-containing protein</fullName>
    </submittedName>
</protein>
<dbReference type="InterPro" id="IPR025288">
    <property type="entry name" value="DUF4080"/>
</dbReference>
<dbReference type="InterPro" id="IPR051198">
    <property type="entry name" value="BchE-like"/>
</dbReference>
<dbReference type="CDD" id="cd01335">
    <property type="entry name" value="Radical_SAM"/>
    <property type="match status" value="1"/>
</dbReference>
<dbReference type="InterPro" id="IPR058240">
    <property type="entry name" value="rSAM_sf"/>
</dbReference>
<dbReference type="PROSITE" id="PS51332">
    <property type="entry name" value="B12_BINDING"/>
    <property type="match status" value="1"/>
</dbReference>
<dbReference type="SFLD" id="SFLDG01123">
    <property type="entry name" value="methyltransferase_(Class_B)"/>
    <property type="match status" value="1"/>
</dbReference>
<dbReference type="EMBL" id="CP014672">
    <property type="protein sequence ID" value="ANW98026.1"/>
    <property type="molecule type" value="Genomic_DNA"/>
</dbReference>
<evidence type="ECO:0000256" key="2">
    <source>
        <dbReference type="ARBA" id="ARBA00022691"/>
    </source>
</evidence>
<keyword evidence="2" id="KW-0949">S-adenosyl-L-methionine</keyword>
<dbReference type="GO" id="GO:0003824">
    <property type="term" value="F:catalytic activity"/>
    <property type="evidence" value="ECO:0007669"/>
    <property type="project" value="InterPro"/>
</dbReference>
<dbReference type="GO" id="GO:0005829">
    <property type="term" value="C:cytosol"/>
    <property type="evidence" value="ECO:0007669"/>
    <property type="project" value="TreeGrafter"/>
</dbReference>
<organism evidence="8 9">
    <name type="scientific">Thermoclostridium stercorarium subsp. thermolacticum DSM 2910</name>
    <dbReference type="NCBI Taxonomy" id="1121336"/>
    <lineage>
        <taxon>Bacteria</taxon>
        <taxon>Bacillati</taxon>
        <taxon>Bacillota</taxon>
        <taxon>Clostridia</taxon>
        <taxon>Eubacteriales</taxon>
        <taxon>Oscillospiraceae</taxon>
        <taxon>Thermoclostridium</taxon>
    </lineage>
</organism>
<name>A0A1B1YB90_THEST</name>
<dbReference type="PROSITE" id="PS51918">
    <property type="entry name" value="RADICAL_SAM"/>
    <property type="match status" value="1"/>
</dbReference>
<gene>
    <name evidence="8" type="ORF">CSTERTH_02695</name>
</gene>
<dbReference type="SFLD" id="SFLDG01082">
    <property type="entry name" value="B12-binding_domain_containing"/>
    <property type="match status" value="1"/>
</dbReference>
<dbReference type="GO" id="GO:0031419">
    <property type="term" value="F:cobalamin binding"/>
    <property type="evidence" value="ECO:0007669"/>
    <property type="project" value="InterPro"/>
</dbReference>
<comment type="cofactor">
    <cofactor evidence="1">
        <name>[4Fe-4S] cluster</name>
        <dbReference type="ChEBI" id="CHEBI:49883"/>
    </cofactor>
</comment>
<evidence type="ECO:0000256" key="4">
    <source>
        <dbReference type="ARBA" id="ARBA00023004"/>
    </source>
</evidence>
<dbReference type="Gene3D" id="3.40.50.280">
    <property type="entry name" value="Cobalamin-binding domain"/>
    <property type="match status" value="1"/>
</dbReference>
<dbReference type="GO" id="GO:0051539">
    <property type="term" value="F:4 iron, 4 sulfur cluster binding"/>
    <property type="evidence" value="ECO:0007669"/>
    <property type="project" value="UniProtKB-KW"/>
</dbReference>
<dbReference type="Pfam" id="PF13311">
    <property type="entry name" value="DUF4080"/>
    <property type="match status" value="1"/>
</dbReference>
<accession>A0A1B1YB90</accession>
<dbReference type="PANTHER" id="PTHR43409">
    <property type="entry name" value="ANAEROBIC MAGNESIUM-PROTOPORPHYRIN IX MONOMETHYL ESTER CYCLASE-RELATED"/>
    <property type="match status" value="1"/>
</dbReference>
<keyword evidence="5" id="KW-0411">Iron-sulfur</keyword>
<dbReference type="SFLD" id="SFLDS00029">
    <property type="entry name" value="Radical_SAM"/>
    <property type="match status" value="1"/>
</dbReference>
<feature type="domain" description="Radical SAM core" evidence="7">
    <location>
        <begin position="164"/>
        <end position="402"/>
    </location>
</feature>
<dbReference type="CDD" id="cd02068">
    <property type="entry name" value="radical_SAM_B12_BD"/>
    <property type="match status" value="1"/>
</dbReference>